<dbReference type="SUPFAM" id="SSF117782">
    <property type="entry name" value="YbjQ-like"/>
    <property type="match status" value="1"/>
</dbReference>
<comment type="caution">
    <text evidence="2">The sequence shown here is derived from an EMBL/GenBank/DDBJ whole genome shotgun (WGS) entry which is preliminary data.</text>
</comment>
<accession>A0A0F9G740</accession>
<gene>
    <name evidence="2" type="ORF">LCGC14_2218860</name>
</gene>
<reference evidence="2" key="1">
    <citation type="journal article" date="2015" name="Nature">
        <title>Complex archaea that bridge the gap between prokaryotes and eukaryotes.</title>
        <authorList>
            <person name="Spang A."/>
            <person name="Saw J.H."/>
            <person name="Jorgensen S.L."/>
            <person name="Zaremba-Niedzwiedzka K."/>
            <person name="Martijn J."/>
            <person name="Lind A.E."/>
            <person name="van Eijk R."/>
            <person name="Schleper C."/>
            <person name="Guy L."/>
            <person name="Ettema T.J."/>
        </authorList>
    </citation>
    <scope>NUCLEOTIDE SEQUENCE</scope>
</reference>
<name>A0A0F9G740_9ZZZZ</name>
<evidence type="ECO:0000256" key="1">
    <source>
        <dbReference type="ARBA" id="ARBA00010751"/>
    </source>
</evidence>
<comment type="similarity">
    <text evidence="1">Belongs to the UPF0145 family.</text>
</comment>
<dbReference type="Pfam" id="PF01906">
    <property type="entry name" value="YbjQ_1"/>
    <property type="match status" value="1"/>
</dbReference>
<dbReference type="InterPro" id="IPR035439">
    <property type="entry name" value="UPF0145_dom_sf"/>
</dbReference>
<dbReference type="Gene3D" id="3.30.110.70">
    <property type="entry name" value="Hypothetical protein apc22750. Chain B"/>
    <property type="match status" value="1"/>
</dbReference>
<dbReference type="PANTHER" id="PTHR34068">
    <property type="entry name" value="UPF0145 PROTEIN YBJQ"/>
    <property type="match status" value="1"/>
</dbReference>
<dbReference type="EMBL" id="LAZR01029605">
    <property type="protein sequence ID" value="KKL59082.1"/>
    <property type="molecule type" value="Genomic_DNA"/>
</dbReference>
<dbReference type="HAMAP" id="MF_00338">
    <property type="entry name" value="UPF0145"/>
    <property type="match status" value="1"/>
</dbReference>
<sequence>MIITTASNITGNELGIVTGSYVASKAFYKDFFAGIRNFFGWEIKEYTDMIEKAREKALERMEKRAEDLGADAVINVRFSTAQTERGSAELMAYGTAIKEVLKK</sequence>
<dbReference type="InterPro" id="IPR002765">
    <property type="entry name" value="UPF0145_YbjQ-like"/>
</dbReference>
<evidence type="ECO:0000313" key="2">
    <source>
        <dbReference type="EMBL" id="KKL59082.1"/>
    </source>
</evidence>
<dbReference type="AlphaFoldDB" id="A0A0F9G740"/>
<proteinExistence type="inferred from homology"/>
<protein>
    <submittedName>
        <fullName evidence="2">Uncharacterized protein</fullName>
    </submittedName>
</protein>
<dbReference type="PANTHER" id="PTHR34068:SF2">
    <property type="entry name" value="UPF0145 PROTEIN SCO3412"/>
    <property type="match status" value="1"/>
</dbReference>
<organism evidence="2">
    <name type="scientific">marine sediment metagenome</name>
    <dbReference type="NCBI Taxonomy" id="412755"/>
    <lineage>
        <taxon>unclassified sequences</taxon>
        <taxon>metagenomes</taxon>
        <taxon>ecological metagenomes</taxon>
    </lineage>
</organism>